<organism evidence="1 2">
    <name type="scientific">Fusarium oxysporum (strain Fo5176)</name>
    <name type="common">Fusarium vascular wilt</name>
    <dbReference type="NCBI Taxonomy" id="660025"/>
    <lineage>
        <taxon>Eukaryota</taxon>
        <taxon>Fungi</taxon>
        <taxon>Dikarya</taxon>
        <taxon>Ascomycota</taxon>
        <taxon>Pezizomycotina</taxon>
        <taxon>Sordariomycetes</taxon>
        <taxon>Hypocreomycetidae</taxon>
        <taxon>Hypocreales</taxon>
        <taxon>Nectriaceae</taxon>
        <taxon>Fusarium</taxon>
        <taxon>Fusarium oxysporum species complex</taxon>
    </lineage>
</organism>
<gene>
    <name evidence="1" type="primary">28956663</name>
</gene>
<reference evidence="2" key="1">
    <citation type="journal article" date="2012" name="Mol. Plant Microbe Interact.">
        <title>A highly conserved effector in Fusarium oxysporum is required for full virulence on Arabidopsis.</title>
        <authorList>
            <person name="Thatcher L.F."/>
            <person name="Gardiner D.M."/>
            <person name="Kazan K."/>
            <person name="Manners J."/>
        </authorList>
    </citation>
    <scope>NUCLEOTIDE SEQUENCE [LARGE SCALE GENOMIC DNA]</scope>
    <source>
        <strain evidence="2">Fo5176</strain>
    </source>
</reference>
<dbReference type="AlphaFoldDB" id="A0A0D2YH48"/>
<protein>
    <submittedName>
        <fullName evidence="1">Uncharacterized protein</fullName>
    </submittedName>
</protein>
<proteinExistence type="predicted"/>
<name>A0A0D2YH48_FUSOF</name>
<dbReference type="EnsemblFungi" id="FOXG_15640T0">
    <property type="protein sequence ID" value="FOXG_15640P0"/>
    <property type="gene ID" value="FOXG_15640"/>
</dbReference>
<dbReference type="Proteomes" id="UP000002489">
    <property type="component" value="Unassembled WGS sequence"/>
</dbReference>
<evidence type="ECO:0000313" key="1">
    <source>
        <dbReference type="EnsemblFungi" id="FOXG_15640P0"/>
    </source>
</evidence>
<sequence>MTQSRLWAKLSNTLVSLRQEQSAPSGEPDASYQHCPKTAQLRGLFDGVNPDKPRTELHNCYSKAGTKLHCHFKVNDGGSPSRATKRTINTEQMDIPQSLAAGVTDELTRFPTIGLGSSTGVLWQWLINIRRSGGRPHSEGSPMRAALECERTIGSREVGGAKDIGLCDGEDQCHSLTARAVNIEASFTHLPSQVTEKG</sequence>
<evidence type="ECO:0000313" key="2">
    <source>
        <dbReference type="Proteomes" id="UP000002489"/>
    </source>
</evidence>
<accession>A0A0D2YH48</accession>
<dbReference type="VEuPathDB" id="FungiDB:FOXG_15640"/>
<reference evidence="1" key="2">
    <citation type="submission" date="2025-08" db="UniProtKB">
        <authorList>
            <consortium name="EnsemblFungi"/>
        </authorList>
    </citation>
    <scope>IDENTIFICATION</scope>
    <source>
        <strain evidence="1">4287 / CBS 123668 / FGSC 9935 / NRRL 34936</strain>
    </source>
</reference>